<name>A0ABW0HSA2_9BACL</name>
<keyword evidence="2" id="KW-0238">DNA-binding</keyword>
<dbReference type="InterPro" id="IPR018060">
    <property type="entry name" value="HTH_AraC"/>
</dbReference>
<dbReference type="Pfam" id="PF12833">
    <property type="entry name" value="HTH_18"/>
    <property type="match status" value="1"/>
</dbReference>
<proteinExistence type="predicted"/>
<dbReference type="InterPro" id="IPR014710">
    <property type="entry name" value="RmlC-like_jellyroll"/>
</dbReference>
<dbReference type="InterPro" id="IPR003313">
    <property type="entry name" value="AraC-bd"/>
</dbReference>
<reference evidence="6" key="1">
    <citation type="journal article" date="2019" name="Int. J. Syst. Evol. Microbiol.">
        <title>The Global Catalogue of Microorganisms (GCM) 10K type strain sequencing project: providing services to taxonomists for standard genome sequencing and annotation.</title>
        <authorList>
            <consortium name="The Broad Institute Genomics Platform"/>
            <consortium name="The Broad Institute Genome Sequencing Center for Infectious Disease"/>
            <person name="Wu L."/>
            <person name="Ma J."/>
        </authorList>
    </citation>
    <scope>NUCLEOTIDE SEQUENCE [LARGE SCALE GENOMIC DNA]</scope>
    <source>
        <strain evidence="6">CGMCC 1.18575</strain>
    </source>
</reference>
<dbReference type="Gene3D" id="1.10.10.60">
    <property type="entry name" value="Homeodomain-like"/>
    <property type="match status" value="2"/>
</dbReference>
<dbReference type="PROSITE" id="PS00041">
    <property type="entry name" value="HTH_ARAC_FAMILY_1"/>
    <property type="match status" value="1"/>
</dbReference>
<accession>A0ABW0HSA2</accession>
<feature type="domain" description="HTH araC/xylS-type" evidence="4">
    <location>
        <begin position="183"/>
        <end position="281"/>
    </location>
</feature>
<evidence type="ECO:0000313" key="5">
    <source>
        <dbReference type="EMBL" id="MFC5404111.1"/>
    </source>
</evidence>
<dbReference type="Proteomes" id="UP001596113">
    <property type="component" value="Unassembled WGS sequence"/>
</dbReference>
<dbReference type="Pfam" id="PF02311">
    <property type="entry name" value="AraC_binding"/>
    <property type="match status" value="1"/>
</dbReference>
<dbReference type="InterPro" id="IPR020449">
    <property type="entry name" value="Tscrpt_reg_AraC-type_HTH"/>
</dbReference>
<dbReference type="RefSeq" id="WP_378134092.1">
    <property type="nucleotide sequence ID" value="NZ_JBHSMI010000025.1"/>
</dbReference>
<dbReference type="PANTHER" id="PTHR43280">
    <property type="entry name" value="ARAC-FAMILY TRANSCRIPTIONAL REGULATOR"/>
    <property type="match status" value="1"/>
</dbReference>
<comment type="caution">
    <text evidence="5">The sequence shown here is derived from an EMBL/GenBank/DDBJ whole genome shotgun (WGS) entry which is preliminary data.</text>
</comment>
<evidence type="ECO:0000256" key="2">
    <source>
        <dbReference type="ARBA" id="ARBA00023125"/>
    </source>
</evidence>
<dbReference type="PANTHER" id="PTHR43280:SF2">
    <property type="entry name" value="HTH-TYPE TRANSCRIPTIONAL REGULATOR EXSA"/>
    <property type="match status" value="1"/>
</dbReference>
<dbReference type="PROSITE" id="PS01124">
    <property type="entry name" value="HTH_ARAC_FAMILY_2"/>
    <property type="match status" value="1"/>
</dbReference>
<dbReference type="PRINTS" id="PR00032">
    <property type="entry name" value="HTHARAC"/>
</dbReference>
<evidence type="ECO:0000256" key="1">
    <source>
        <dbReference type="ARBA" id="ARBA00023015"/>
    </source>
</evidence>
<keyword evidence="3" id="KW-0804">Transcription</keyword>
<organism evidence="5 6">
    <name type="scientific">Cohnella soli</name>
    <dbReference type="NCBI Taxonomy" id="425005"/>
    <lineage>
        <taxon>Bacteria</taxon>
        <taxon>Bacillati</taxon>
        <taxon>Bacillota</taxon>
        <taxon>Bacilli</taxon>
        <taxon>Bacillales</taxon>
        <taxon>Paenibacillaceae</taxon>
        <taxon>Cohnella</taxon>
    </lineage>
</organism>
<evidence type="ECO:0000256" key="3">
    <source>
        <dbReference type="ARBA" id="ARBA00023163"/>
    </source>
</evidence>
<dbReference type="Gene3D" id="2.60.120.10">
    <property type="entry name" value="Jelly Rolls"/>
    <property type="match status" value="1"/>
</dbReference>
<dbReference type="InterPro" id="IPR018062">
    <property type="entry name" value="HTH_AraC-typ_CS"/>
</dbReference>
<dbReference type="SMART" id="SM00342">
    <property type="entry name" value="HTH_ARAC"/>
    <property type="match status" value="1"/>
</dbReference>
<keyword evidence="1" id="KW-0805">Transcription regulation</keyword>
<dbReference type="SUPFAM" id="SSF51215">
    <property type="entry name" value="Regulatory protein AraC"/>
    <property type="match status" value="1"/>
</dbReference>
<protein>
    <submittedName>
        <fullName evidence="5">AraC family transcriptional regulator</fullName>
    </submittedName>
</protein>
<dbReference type="InterPro" id="IPR037923">
    <property type="entry name" value="HTH-like"/>
</dbReference>
<gene>
    <name evidence="5" type="ORF">ACFPOF_15310</name>
</gene>
<dbReference type="EMBL" id="JBHSMI010000025">
    <property type="protein sequence ID" value="MFC5404111.1"/>
    <property type="molecule type" value="Genomic_DNA"/>
</dbReference>
<evidence type="ECO:0000313" key="6">
    <source>
        <dbReference type="Proteomes" id="UP001596113"/>
    </source>
</evidence>
<dbReference type="SUPFAM" id="SSF46689">
    <property type="entry name" value="Homeodomain-like"/>
    <property type="match status" value="2"/>
</dbReference>
<sequence length="288" mass="33038">MERERKTPERLLHEQYMLLDTPFRLFRHQVEWVVSVHWHEFFEIALVTSGAGTHIFNGKAKPLKRGSLFLLTPADFHEIVPDAGQTLHLFNAIFVQRYIRSELLQWIYQAGEGIQVELEEDRLLPIEREFERMWDESEQPVQGGEWVIAGALERVLVEVMRSQRAGRLSVGHGGNAAIHPAIVKAVTYISFQFHEPLTLASTARHVGLSANYFSECFRKETGVSFQRFLQDSRLQFAHSMLGVTQLPITEICYASGFGNLSHFERAFKSKYGRTPRQARHRGGLTSTE</sequence>
<keyword evidence="6" id="KW-1185">Reference proteome</keyword>
<evidence type="ECO:0000259" key="4">
    <source>
        <dbReference type="PROSITE" id="PS01124"/>
    </source>
</evidence>
<dbReference type="InterPro" id="IPR009057">
    <property type="entry name" value="Homeodomain-like_sf"/>
</dbReference>